<feature type="transmembrane region" description="Helical" evidence="1">
    <location>
        <begin position="7"/>
        <end position="27"/>
    </location>
</feature>
<comment type="caution">
    <text evidence="2">The sequence shown here is derived from an EMBL/GenBank/DDBJ whole genome shotgun (WGS) entry which is preliminary data.</text>
</comment>
<feature type="transmembrane region" description="Helical" evidence="1">
    <location>
        <begin position="47"/>
        <end position="71"/>
    </location>
</feature>
<dbReference type="AlphaFoldDB" id="A0A5V0BE60"/>
<dbReference type="EMBL" id="AAGVVM010000081">
    <property type="protein sequence ID" value="EBS5460761.1"/>
    <property type="molecule type" value="Genomic_DNA"/>
</dbReference>
<accession>A0A5V0BE60</accession>
<organism evidence="2">
    <name type="scientific">Salmonella enteritidis</name>
    <dbReference type="NCBI Taxonomy" id="149539"/>
    <lineage>
        <taxon>Bacteria</taxon>
        <taxon>Pseudomonadati</taxon>
        <taxon>Pseudomonadota</taxon>
        <taxon>Gammaproteobacteria</taxon>
        <taxon>Enterobacterales</taxon>
        <taxon>Enterobacteriaceae</taxon>
        <taxon>Salmonella</taxon>
    </lineage>
</organism>
<reference evidence="2" key="1">
    <citation type="submission" date="2018-07" db="EMBL/GenBank/DDBJ databases">
        <authorList>
            <person name="Ashton P.M."/>
            <person name="Dallman T."/>
            <person name="Nair S."/>
            <person name="De Pinna E."/>
            <person name="Peters T."/>
            <person name="Grant K."/>
        </authorList>
    </citation>
    <scope>NUCLEOTIDE SEQUENCE</scope>
    <source>
        <strain evidence="2">245081</strain>
    </source>
</reference>
<name>A0A5V0BE60_SALEN</name>
<evidence type="ECO:0000313" key="2">
    <source>
        <dbReference type="EMBL" id="EBS5460761.1"/>
    </source>
</evidence>
<keyword evidence="1" id="KW-0812">Transmembrane</keyword>
<protein>
    <submittedName>
        <fullName evidence="2">Uncharacterized protein</fullName>
    </submittedName>
</protein>
<feature type="transmembrane region" description="Helical" evidence="1">
    <location>
        <begin position="127"/>
        <end position="151"/>
    </location>
</feature>
<sequence>MERSDMVFKAFKAPVIWGVVCFLLLYPTFPTELNVWWEALQQWDIPVWQQIVTWSSGILPALIPLGIMLMLQVRRPRCSKNYTIIIPFVAWLIGRSVLVVILWVITFKISNEPPYSGGFQNIIVNQIVMMFWNLHTLVSALIIITCSYAFWRECSFQEG</sequence>
<keyword evidence="1" id="KW-1133">Transmembrane helix</keyword>
<keyword evidence="1" id="KW-0472">Membrane</keyword>
<evidence type="ECO:0000256" key="1">
    <source>
        <dbReference type="SAM" id="Phobius"/>
    </source>
</evidence>
<gene>
    <name evidence="2" type="ORF">DUU06_24655</name>
</gene>
<feature type="transmembrane region" description="Helical" evidence="1">
    <location>
        <begin position="83"/>
        <end position="107"/>
    </location>
</feature>
<proteinExistence type="predicted"/>